<name>A0ABP7K3N3_9RHOB</name>
<keyword evidence="1" id="KW-0472">Membrane</keyword>
<keyword evidence="1" id="KW-1133">Transmembrane helix</keyword>
<sequence>MSEDFADKTEELTALLRDRLGVRAGSDFPSKIAKAGRRLPRWARRDARVIVEAMSLQSHPKLAVQVNHTRVDRAHRNLKSHLEAVDPWLRRKGKILDLLALVAFGIFVAVGCALAFMIWRGLI</sequence>
<keyword evidence="1" id="KW-0812">Transmembrane</keyword>
<dbReference type="Proteomes" id="UP001399917">
    <property type="component" value="Unassembled WGS sequence"/>
</dbReference>
<accession>A0ABP7K3N3</accession>
<keyword evidence="3" id="KW-1185">Reference proteome</keyword>
<dbReference type="EMBL" id="BAABDF010000006">
    <property type="protein sequence ID" value="GAA3864750.1"/>
    <property type="molecule type" value="Genomic_DNA"/>
</dbReference>
<dbReference type="RefSeq" id="WP_344845520.1">
    <property type="nucleotide sequence ID" value="NZ_BAABDF010000006.1"/>
</dbReference>
<proteinExistence type="predicted"/>
<organism evidence="2 3">
    <name type="scientific">Celeribacter arenosi</name>
    <dbReference type="NCBI Taxonomy" id="792649"/>
    <lineage>
        <taxon>Bacteria</taxon>
        <taxon>Pseudomonadati</taxon>
        <taxon>Pseudomonadota</taxon>
        <taxon>Alphaproteobacteria</taxon>
        <taxon>Rhodobacterales</taxon>
        <taxon>Roseobacteraceae</taxon>
        <taxon>Celeribacter</taxon>
    </lineage>
</organism>
<evidence type="ECO:0000256" key="1">
    <source>
        <dbReference type="SAM" id="Phobius"/>
    </source>
</evidence>
<gene>
    <name evidence="2" type="ORF">GCM10022404_13810</name>
</gene>
<reference evidence="3" key="1">
    <citation type="journal article" date="2019" name="Int. J. Syst. Evol. Microbiol.">
        <title>The Global Catalogue of Microorganisms (GCM) 10K type strain sequencing project: providing services to taxonomists for standard genome sequencing and annotation.</title>
        <authorList>
            <consortium name="The Broad Institute Genomics Platform"/>
            <consortium name="The Broad Institute Genome Sequencing Center for Infectious Disease"/>
            <person name="Wu L."/>
            <person name="Ma J."/>
        </authorList>
    </citation>
    <scope>NUCLEOTIDE SEQUENCE [LARGE SCALE GENOMIC DNA]</scope>
    <source>
        <strain evidence="3">JCM 17190</strain>
    </source>
</reference>
<comment type="caution">
    <text evidence="2">The sequence shown here is derived from an EMBL/GenBank/DDBJ whole genome shotgun (WGS) entry which is preliminary data.</text>
</comment>
<protein>
    <submittedName>
        <fullName evidence="2">Uncharacterized protein</fullName>
    </submittedName>
</protein>
<feature type="transmembrane region" description="Helical" evidence="1">
    <location>
        <begin position="98"/>
        <end position="119"/>
    </location>
</feature>
<evidence type="ECO:0000313" key="3">
    <source>
        <dbReference type="Proteomes" id="UP001399917"/>
    </source>
</evidence>
<evidence type="ECO:0000313" key="2">
    <source>
        <dbReference type="EMBL" id="GAA3864750.1"/>
    </source>
</evidence>